<protein>
    <submittedName>
        <fullName evidence="10">Heavy metal translocating P-type ATPase</fullName>
    </submittedName>
</protein>
<dbReference type="InterPro" id="IPR023214">
    <property type="entry name" value="HAD_sf"/>
</dbReference>
<keyword evidence="7 8" id="KW-0472">Membrane</keyword>
<dbReference type="Proteomes" id="UP000067738">
    <property type="component" value="Chromosome"/>
</dbReference>
<feature type="transmembrane region" description="Helical" evidence="8">
    <location>
        <begin position="66"/>
        <end position="95"/>
    </location>
</feature>
<evidence type="ECO:0000256" key="7">
    <source>
        <dbReference type="ARBA" id="ARBA00023136"/>
    </source>
</evidence>
<dbReference type="PANTHER" id="PTHR48085">
    <property type="entry name" value="CADMIUM/ZINC-TRANSPORTING ATPASE HMA2-RELATED"/>
    <property type="match status" value="1"/>
</dbReference>
<dbReference type="GO" id="GO:0019829">
    <property type="term" value="F:ATPase-coupled monoatomic cation transmembrane transporter activity"/>
    <property type="evidence" value="ECO:0007669"/>
    <property type="project" value="InterPro"/>
</dbReference>
<name>A0A0U3DP27_9EURY</name>
<feature type="transmembrane region" description="Helical" evidence="8">
    <location>
        <begin position="551"/>
        <end position="572"/>
    </location>
</feature>
<dbReference type="InterPro" id="IPR023298">
    <property type="entry name" value="ATPase_P-typ_TM_dom_sf"/>
</dbReference>
<dbReference type="NCBIfam" id="TIGR01494">
    <property type="entry name" value="ATPase_P-type"/>
    <property type="match status" value="1"/>
</dbReference>
<feature type="transmembrane region" description="Helical" evidence="8">
    <location>
        <begin position="255"/>
        <end position="279"/>
    </location>
</feature>
<dbReference type="PROSITE" id="PS00154">
    <property type="entry name" value="ATPASE_E1_E2"/>
    <property type="match status" value="1"/>
</dbReference>
<feature type="transmembrane region" description="Helical" evidence="8">
    <location>
        <begin position="13"/>
        <end position="46"/>
    </location>
</feature>
<dbReference type="Gene3D" id="2.70.150.10">
    <property type="entry name" value="Calcium-transporting ATPase, cytoplasmic transduction domain A"/>
    <property type="match status" value="1"/>
</dbReference>
<dbReference type="Gene3D" id="3.40.50.1000">
    <property type="entry name" value="HAD superfamily/HAD-like"/>
    <property type="match status" value="1"/>
</dbReference>
<evidence type="ECO:0000256" key="5">
    <source>
        <dbReference type="ARBA" id="ARBA00022967"/>
    </source>
</evidence>
<dbReference type="GO" id="GO:0046872">
    <property type="term" value="F:metal ion binding"/>
    <property type="evidence" value="ECO:0007669"/>
    <property type="project" value="UniProtKB-KW"/>
</dbReference>
<organism evidence="10 11">
    <name type="scientific">Methanobrevibacter millerae</name>
    <dbReference type="NCBI Taxonomy" id="230361"/>
    <lineage>
        <taxon>Archaea</taxon>
        <taxon>Methanobacteriati</taxon>
        <taxon>Methanobacteriota</taxon>
        <taxon>Methanomada group</taxon>
        <taxon>Methanobacteria</taxon>
        <taxon>Methanobacteriales</taxon>
        <taxon>Methanobacteriaceae</taxon>
        <taxon>Methanobrevibacter</taxon>
    </lineage>
</organism>
<evidence type="ECO:0000256" key="3">
    <source>
        <dbReference type="ARBA" id="ARBA00022692"/>
    </source>
</evidence>
<dbReference type="InterPro" id="IPR027256">
    <property type="entry name" value="P-typ_ATPase_IB"/>
</dbReference>
<dbReference type="InterPro" id="IPR001757">
    <property type="entry name" value="P_typ_ATPase"/>
</dbReference>
<evidence type="ECO:0000313" key="10">
    <source>
        <dbReference type="EMBL" id="ALT69686.1"/>
    </source>
</evidence>
<evidence type="ECO:0000259" key="9">
    <source>
        <dbReference type="Pfam" id="PF00122"/>
    </source>
</evidence>
<dbReference type="KEGG" id="mmil:sm9_1920"/>
<keyword evidence="11" id="KW-1185">Reference proteome</keyword>
<dbReference type="GeneID" id="26736874"/>
<evidence type="ECO:0000256" key="1">
    <source>
        <dbReference type="ARBA" id="ARBA00004370"/>
    </source>
</evidence>
<dbReference type="RefSeq" id="WP_058739905.1">
    <property type="nucleotide sequence ID" value="NZ_CP011266.1"/>
</dbReference>
<keyword evidence="4" id="KW-0479">Metal-binding</keyword>
<dbReference type="GO" id="GO:0016020">
    <property type="term" value="C:membrane"/>
    <property type="evidence" value="ECO:0007669"/>
    <property type="project" value="UniProtKB-SubCell"/>
</dbReference>
<evidence type="ECO:0000313" key="11">
    <source>
        <dbReference type="Proteomes" id="UP000067738"/>
    </source>
</evidence>
<dbReference type="InterPro" id="IPR059000">
    <property type="entry name" value="ATPase_P-type_domA"/>
</dbReference>
<dbReference type="InterPro" id="IPR044492">
    <property type="entry name" value="P_typ_ATPase_HD_dom"/>
</dbReference>
<dbReference type="NCBIfam" id="TIGR01525">
    <property type="entry name" value="ATPase-IB_hvy"/>
    <property type="match status" value="1"/>
</dbReference>
<dbReference type="EMBL" id="CP011266">
    <property type="protein sequence ID" value="ALT69686.1"/>
    <property type="molecule type" value="Genomic_DNA"/>
</dbReference>
<dbReference type="AlphaFoldDB" id="A0A0U3DP27"/>
<dbReference type="SFLD" id="SFLDF00027">
    <property type="entry name" value="p-type_atpase"/>
    <property type="match status" value="1"/>
</dbReference>
<feature type="transmembrane region" description="Helical" evidence="8">
    <location>
        <begin position="229"/>
        <end position="249"/>
    </location>
</feature>
<dbReference type="SUPFAM" id="SSF81653">
    <property type="entry name" value="Calcium ATPase, transduction domain A"/>
    <property type="match status" value="1"/>
</dbReference>
<comment type="subcellular location">
    <subcellularLocation>
        <location evidence="1">Membrane</location>
    </subcellularLocation>
</comment>
<dbReference type="SFLD" id="SFLDS00003">
    <property type="entry name" value="Haloacid_Dehalogenase"/>
    <property type="match status" value="1"/>
</dbReference>
<dbReference type="SUPFAM" id="SSF81665">
    <property type="entry name" value="Calcium ATPase, transmembrane domain M"/>
    <property type="match status" value="1"/>
</dbReference>
<dbReference type="InterPro" id="IPR008250">
    <property type="entry name" value="ATPase_P-typ_transduc_dom_A_sf"/>
</dbReference>
<keyword evidence="6 8" id="KW-1133">Transmembrane helix</keyword>
<keyword evidence="5" id="KW-1278">Translocase</keyword>
<dbReference type="PATRIC" id="fig|230361.4.peg.1984"/>
<evidence type="ECO:0000256" key="8">
    <source>
        <dbReference type="SAM" id="Phobius"/>
    </source>
</evidence>
<dbReference type="NCBIfam" id="TIGR01511">
    <property type="entry name" value="ATPase-IB1_Cu"/>
    <property type="match status" value="1"/>
</dbReference>
<gene>
    <name evidence="10" type="ORF">sm9_1920</name>
</gene>
<dbReference type="InterPro" id="IPR023299">
    <property type="entry name" value="ATPase_P-typ_cyto_dom_N"/>
</dbReference>
<dbReference type="GO" id="GO:0016887">
    <property type="term" value="F:ATP hydrolysis activity"/>
    <property type="evidence" value="ECO:0007669"/>
    <property type="project" value="InterPro"/>
</dbReference>
<keyword evidence="3 8" id="KW-0812">Transmembrane</keyword>
<evidence type="ECO:0000256" key="6">
    <source>
        <dbReference type="ARBA" id="ARBA00022989"/>
    </source>
</evidence>
<dbReference type="NCBIfam" id="TIGR01512">
    <property type="entry name" value="ATPase-IB2_Cd"/>
    <property type="match status" value="1"/>
</dbReference>
<dbReference type="OrthoDB" id="8588at2157"/>
<dbReference type="FunFam" id="2.70.150.10:FF:000002">
    <property type="entry name" value="Copper-transporting ATPase 1, putative"/>
    <property type="match status" value="1"/>
</dbReference>
<dbReference type="Pfam" id="PF00702">
    <property type="entry name" value="Hydrolase"/>
    <property type="match status" value="1"/>
</dbReference>
<evidence type="ECO:0000256" key="2">
    <source>
        <dbReference type="ARBA" id="ARBA00006024"/>
    </source>
</evidence>
<dbReference type="PRINTS" id="PR00119">
    <property type="entry name" value="CATATPASE"/>
</dbReference>
<dbReference type="Gene3D" id="3.40.1110.10">
    <property type="entry name" value="Calcium-transporting ATPase, cytoplasmic domain N"/>
    <property type="match status" value="1"/>
</dbReference>
<dbReference type="InterPro" id="IPR051014">
    <property type="entry name" value="Cation_Transport_ATPase_IB"/>
</dbReference>
<dbReference type="GO" id="GO:0005524">
    <property type="term" value="F:ATP binding"/>
    <property type="evidence" value="ECO:0007669"/>
    <property type="project" value="InterPro"/>
</dbReference>
<dbReference type="SUPFAM" id="SSF56784">
    <property type="entry name" value="HAD-like"/>
    <property type="match status" value="1"/>
</dbReference>
<accession>A0A0U3DP27</accession>
<dbReference type="InterPro" id="IPR018303">
    <property type="entry name" value="ATPase_P-typ_P_site"/>
</dbReference>
<sequence length="622" mass="68106">MNLKFGKSEIKDIIFIAVSAMSVILSFVLNINYLSWIAIILCGIPIFKDCIEGLITEFDIKADLLVTIAIIASIMIGEIFAAGEIATIMAIGGFLEEYTMGKTQSKIEELIKITPQVARRIKNGIEEEINVEDVKIGDILKVLPGENIPTDGIIVKGETSINQSTLTGESLPVDKKENDEVYSGTTNLYGSFSMKTTKESEDSSLQKLIRLVKTSSPENAKIVKVADKWATMIVVIAFTAAILTYLFTFEITRSVTILVVFCPCALVLATPTAISAAIGNLTSHGILVKDGASIEELAHVNELIFDKTGTLTHGTPKVIEVESNDKNMLKLLASLESQSEHPLSKSIVNYYNNNDLYEVDDFKMLIGKGVIGKINGSKIIAGNKKLMSIENIHIENEKENNDRSIEIYVAKDEKIIGKVSLSDTLRSNAKKTIKKLKKLNMKTTLLSGDNEKTGEIIAKKVNVDNYKFNCLPEDKTEYIRQRQLKENKVAMIGDGINDAPSLKKANVGIAMGSIGSDLTIEAANIALINDDIKEVPHLIAISRKTLKVININIAFSLTLNIIAMILAMLGLLDPIAGALVHNIGSVIVIIYSSTLMNFKLSRNELEKSEKLGMTKHLNKSTT</sequence>
<dbReference type="Pfam" id="PF00122">
    <property type="entry name" value="E1-E2_ATPase"/>
    <property type="match status" value="1"/>
</dbReference>
<dbReference type="SFLD" id="SFLDG00002">
    <property type="entry name" value="C1.7:_P-type_atpase_like"/>
    <property type="match status" value="1"/>
</dbReference>
<comment type="similarity">
    <text evidence="2">Belongs to the cation transport ATPase (P-type) (TC 3.A.3) family. Type IB subfamily.</text>
</comment>
<dbReference type="PRINTS" id="PR00941">
    <property type="entry name" value="CDATPASE"/>
</dbReference>
<feature type="transmembrane region" description="Helical" evidence="8">
    <location>
        <begin position="578"/>
        <end position="598"/>
    </location>
</feature>
<dbReference type="InterPro" id="IPR036412">
    <property type="entry name" value="HAD-like_sf"/>
</dbReference>
<reference evidence="10 11" key="1">
    <citation type="submission" date="2015-04" db="EMBL/GenBank/DDBJ databases">
        <title>The complete genome sequence of the rumen methanogen Methanobrevibacter millerae SM9.</title>
        <authorList>
            <person name="Leahy S.C."/>
            <person name="Kelly W.J."/>
            <person name="Pacheco D.M."/>
            <person name="Li D."/>
            <person name="Altermann E."/>
            <person name="Attwood G.T."/>
        </authorList>
    </citation>
    <scope>NUCLEOTIDE SEQUENCE [LARGE SCALE GENOMIC DNA]</scope>
    <source>
        <strain evidence="10 11">SM9</strain>
    </source>
</reference>
<proteinExistence type="inferred from homology"/>
<evidence type="ECO:0000256" key="4">
    <source>
        <dbReference type="ARBA" id="ARBA00022723"/>
    </source>
</evidence>
<dbReference type="PANTHER" id="PTHR48085:SF5">
    <property type="entry name" value="CADMIUM_ZINC-TRANSPORTING ATPASE HMA4-RELATED"/>
    <property type="match status" value="1"/>
</dbReference>
<feature type="domain" description="P-type ATPase A" evidence="9">
    <location>
        <begin position="113"/>
        <end position="213"/>
    </location>
</feature>